<evidence type="ECO:0008006" key="4">
    <source>
        <dbReference type="Google" id="ProtNLM"/>
    </source>
</evidence>
<name>A0A428Z5A8_KIBAR</name>
<dbReference type="Proteomes" id="UP000287547">
    <property type="component" value="Unassembled WGS sequence"/>
</dbReference>
<evidence type="ECO:0000313" key="2">
    <source>
        <dbReference type="EMBL" id="RSM81994.1"/>
    </source>
</evidence>
<dbReference type="SUPFAM" id="SSF110296">
    <property type="entry name" value="Oligoxyloglucan reducing end-specific cellobiohydrolase"/>
    <property type="match status" value="1"/>
</dbReference>
<dbReference type="CDD" id="cd15482">
    <property type="entry name" value="Sialidase_non-viral"/>
    <property type="match status" value="1"/>
</dbReference>
<dbReference type="EMBL" id="QHKI01000024">
    <property type="protein sequence ID" value="RSM81994.1"/>
    <property type="molecule type" value="Genomic_DNA"/>
</dbReference>
<sequence>MTRRWPTIRKLVTIATLGTVAAACSQTSSPSSSDTAPEVDPGLAHVHGLGVDPADGTLYAASHYGLFRIPATGPPERVTDRRQDTMGFTVLGPRHFLGSGHPDPRDDGPKHLGLIESTDAGQSWRSLSLTGKADFHALEAKHNQVYGHDSQSGQLMVTTDRQNWDPRARLALADFAVSPTNQDLLLATTQQGLTRSSDGGRTFTPIPNAPPLLLVDWPTADTLVGVDMDGNAYTSQDTGTTWSRQGQVHGKPEALIANGAKEVHVATETGIHTSHDGGRTFPNRRPLT</sequence>
<evidence type="ECO:0000313" key="3">
    <source>
        <dbReference type="Proteomes" id="UP000287547"/>
    </source>
</evidence>
<dbReference type="AlphaFoldDB" id="A0A428Z5A8"/>
<feature type="chain" id="PRO_5038971791" description="Exo-alpha-sialidase" evidence="1">
    <location>
        <begin position="26"/>
        <end position="288"/>
    </location>
</feature>
<accession>A0A428Z5A8</accession>
<keyword evidence="1" id="KW-0732">Signal</keyword>
<comment type="caution">
    <text evidence="2">The sequence shown here is derived from an EMBL/GenBank/DDBJ whole genome shotgun (WGS) entry which is preliminary data.</text>
</comment>
<evidence type="ECO:0000256" key="1">
    <source>
        <dbReference type="SAM" id="SignalP"/>
    </source>
</evidence>
<reference evidence="2 3" key="1">
    <citation type="submission" date="2018-05" db="EMBL/GenBank/DDBJ databases">
        <title>Evolution of GPA BGCs.</title>
        <authorList>
            <person name="Waglechner N."/>
            <person name="Wright G.D."/>
        </authorList>
    </citation>
    <scope>NUCLEOTIDE SEQUENCE [LARGE SCALE GENOMIC DNA]</scope>
    <source>
        <strain evidence="2 3">A82846</strain>
    </source>
</reference>
<feature type="signal peptide" evidence="1">
    <location>
        <begin position="1"/>
        <end position="25"/>
    </location>
</feature>
<dbReference type="Gene3D" id="2.130.10.10">
    <property type="entry name" value="YVTN repeat-like/Quinoprotein amine dehydrogenase"/>
    <property type="match status" value="1"/>
</dbReference>
<dbReference type="InterPro" id="IPR054817">
    <property type="entry name" value="Glycosyl_F510_1955-like"/>
</dbReference>
<protein>
    <recommendedName>
        <fullName evidence="4">Exo-alpha-sialidase</fullName>
    </recommendedName>
</protein>
<dbReference type="RefSeq" id="WP_037272623.1">
    <property type="nucleotide sequence ID" value="NZ_QHKI01000024.1"/>
</dbReference>
<proteinExistence type="predicted"/>
<dbReference type="OrthoDB" id="9764804at2"/>
<gene>
    <name evidence="2" type="ORF">DMH04_27030</name>
</gene>
<organism evidence="2 3">
    <name type="scientific">Kibdelosporangium aridum</name>
    <dbReference type="NCBI Taxonomy" id="2030"/>
    <lineage>
        <taxon>Bacteria</taxon>
        <taxon>Bacillati</taxon>
        <taxon>Actinomycetota</taxon>
        <taxon>Actinomycetes</taxon>
        <taxon>Pseudonocardiales</taxon>
        <taxon>Pseudonocardiaceae</taxon>
        <taxon>Kibdelosporangium</taxon>
    </lineage>
</organism>
<dbReference type="PROSITE" id="PS51257">
    <property type="entry name" value="PROKAR_LIPOPROTEIN"/>
    <property type="match status" value="1"/>
</dbReference>
<dbReference type="NCBIfam" id="NF045728">
    <property type="entry name" value="glycosyl_F510_1955"/>
    <property type="match status" value="1"/>
</dbReference>
<dbReference type="InterPro" id="IPR015943">
    <property type="entry name" value="WD40/YVTN_repeat-like_dom_sf"/>
</dbReference>